<gene>
    <name evidence="3" type="ORF">PtrM4_070520</name>
</gene>
<accession>A0A834S3V9</accession>
<evidence type="ECO:0000256" key="1">
    <source>
        <dbReference type="SAM" id="MobiDB-lite"/>
    </source>
</evidence>
<dbReference type="Pfam" id="PF05225">
    <property type="entry name" value="HTH_psq"/>
    <property type="match status" value="1"/>
</dbReference>
<dbReference type="EMBL" id="NQIK02000002">
    <property type="protein sequence ID" value="KAF7575428.1"/>
    <property type="molecule type" value="Genomic_DNA"/>
</dbReference>
<sequence>MDPIEAAIAAINAHGPSEGFSYTKIAKEFGVVRSTLIRRHKELTQPRSDAHRKLHPDQEKEIVQ</sequence>
<proteinExistence type="predicted"/>
<dbReference type="AlphaFoldDB" id="A0A834S3V9"/>
<evidence type="ECO:0000259" key="2">
    <source>
        <dbReference type="Pfam" id="PF05225"/>
    </source>
</evidence>
<feature type="compositionally biased region" description="Basic and acidic residues" evidence="1">
    <location>
        <begin position="42"/>
        <end position="64"/>
    </location>
</feature>
<feature type="domain" description="HTH psq-type" evidence="2">
    <location>
        <begin position="4"/>
        <end position="43"/>
    </location>
</feature>
<dbReference type="GeneID" id="90955643"/>
<dbReference type="KEGG" id="ptrr:90955643"/>
<organism evidence="3 4">
    <name type="scientific">Pyrenophora tritici-repentis</name>
    <dbReference type="NCBI Taxonomy" id="45151"/>
    <lineage>
        <taxon>Eukaryota</taxon>
        <taxon>Fungi</taxon>
        <taxon>Dikarya</taxon>
        <taxon>Ascomycota</taxon>
        <taxon>Pezizomycotina</taxon>
        <taxon>Dothideomycetes</taxon>
        <taxon>Pleosporomycetidae</taxon>
        <taxon>Pleosporales</taxon>
        <taxon>Pleosporineae</taxon>
        <taxon>Pleosporaceae</taxon>
        <taxon>Pyrenophora</taxon>
    </lineage>
</organism>
<evidence type="ECO:0000313" key="4">
    <source>
        <dbReference type="Proteomes" id="UP000245464"/>
    </source>
</evidence>
<dbReference type="Proteomes" id="UP000245464">
    <property type="component" value="Chromosome 2"/>
</dbReference>
<protein>
    <recommendedName>
        <fullName evidence="2">HTH psq-type domain-containing protein</fullName>
    </recommendedName>
</protein>
<comment type="caution">
    <text evidence="3">The sequence shown here is derived from an EMBL/GenBank/DDBJ whole genome shotgun (WGS) entry which is preliminary data.</text>
</comment>
<name>A0A834S3V9_9PLEO</name>
<feature type="region of interest" description="Disordered" evidence="1">
    <location>
        <begin position="40"/>
        <end position="64"/>
    </location>
</feature>
<dbReference type="RefSeq" id="XP_065964541.1">
    <property type="nucleotide sequence ID" value="XM_066105914.1"/>
</dbReference>
<dbReference type="GO" id="GO:0003677">
    <property type="term" value="F:DNA binding"/>
    <property type="evidence" value="ECO:0007669"/>
    <property type="project" value="InterPro"/>
</dbReference>
<dbReference type="InterPro" id="IPR007889">
    <property type="entry name" value="HTH_Psq"/>
</dbReference>
<reference evidence="3 4" key="1">
    <citation type="journal article" date="2018" name="BMC Genomics">
        <title>Comparative genomics of the wheat fungal pathogen Pyrenophora tritici-repentis reveals chromosomal variations and genome plasticity.</title>
        <authorList>
            <person name="Moolhuijzen P."/>
            <person name="See P.T."/>
            <person name="Hane J.K."/>
            <person name="Shi G."/>
            <person name="Liu Z."/>
            <person name="Oliver R.P."/>
            <person name="Moffat C.S."/>
        </authorList>
    </citation>
    <scope>NUCLEOTIDE SEQUENCE [LARGE SCALE GENOMIC DNA]</scope>
    <source>
        <strain evidence="3">M4</strain>
    </source>
</reference>
<evidence type="ECO:0000313" key="3">
    <source>
        <dbReference type="EMBL" id="KAF7575428.1"/>
    </source>
</evidence>